<dbReference type="EC" id="5.4.4.2" evidence="2"/>
<sequence>MNGGLITLKALQQQLLGTQTAFVSYRLPDKSDPETIISAGGFYIIPRIREVFNGKPGFIMAPFLKSQPPLFLDAELTLRGAQFPDPGIRRHEVFAIPECTIAVPDKENYIEKLRQVITGIGSGIADKVVISRPIEIPFREVQLSIPLFEQLCLDYPSAFVYLAWIPGYGLWTGASPELLLRVENDTVTTMALAGTRDAGSLAWTNKEMDEHEWVCRHIEEKLAVSGSIEIFRSETETITAGMACHLKTGFKTIIEDNNKGKLLEDLHPTPAVCGWPEKAALDMIKDAENYDRGFYTGFLGPVKSVEQSAFFVNLRCMQVFQDKAIVYAGGGITAASDPAAEWEETVLKSRTMLTAIGKIQNLAYF</sequence>
<gene>
    <name evidence="2" type="primary">menF_6</name>
    <name evidence="2" type="ORF">SDC9_32934</name>
</gene>
<dbReference type="SUPFAM" id="SSF56322">
    <property type="entry name" value="ADC synthase"/>
    <property type="match status" value="1"/>
</dbReference>
<dbReference type="EMBL" id="VSSQ01000230">
    <property type="protein sequence ID" value="MPL86947.1"/>
    <property type="molecule type" value="Genomic_DNA"/>
</dbReference>
<proteinExistence type="predicted"/>
<name>A0A644V6X0_9ZZZZ</name>
<reference evidence="2" key="1">
    <citation type="submission" date="2019-08" db="EMBL/GenBank/DDBJ databases">
        <authorList>
            <person name="Kucharzyk K."/>
            <person name="Murdoch R.W."/>
            <person name="Higgins S."/>
            <person name="Loffler F."/>
        </authorList>
    </citation>
    <scope>NUCLEOTIDE SEQUENCE</scope>
</reference>
<evidence type="ECO:0000259" key="1">
    <source>
        <dbReference type="Pfam" id="PF00425"/>
    </source>
</evidence>
<evidence type="ECO:0000313" key="2">
    <source>
        <dbReference type="EMBL" id="MPL86947.1"/>
    </source>
</evidence>
<dbReference type="InterPro" id="IPR015890">
    <property type="entry name" value="Chorismate_C"/>
</dbReference>
<dbReference type="InterPro" id="IPR005801">
    <property type="entry name" value="ADC_synthase"/>
</dbReference>
<protein>
    <submittedName>
        <fullName evidence="2">Isochorismate synthase MenF</fullName>
        <ecNumber evidence="2">5.4.4.2</ecNumber>
    </submittedName>
</protein>
<dbReference type="Pfam" id="PF00425">
    <property type="entry name" value="Chorismate_bind"/>
    <property type="match status" value="1"/>
</dbReference>
<dbReference type="Gene3D" id="3.60.120.10">
    <property type="entry name" value="Anthranilate synthase"/>
    <property type="match status" value="1"/>
</dbReference>
<keyword evidence="2" id="KW-0413">Isomerase</keyword>
<feature type="domain" description="Chorismate-utilising enzyme C-terminal" evidence="1">
    <location>
        <begin position="105"/>
        <end position="348"/>
    </location>
</feature>
<organism evidence="2">
    <name type="scientific">bioreactor metagenome</name>
    <dbReference type="NCBI Taxonomy" id="1076179"/>
    <lineage>
        <taxon>unclassified sequences</taxon>
        <taxon>metagenomes</taxon>
        <taxon>ecological metagenomes</taxon>
    </lineage>
</organism>
<dbReference type="PANTHER" id="PTHR42839">
    <property type="entry name" value="ISOCHORISMATE SYNTHASE ENTC"/>
    <property type="match status" value="1"/>
</dbReference>
<accession>A0A644V6X0</accession>
<dbReference type="AlphaFoldDB" id="A0A644V6X0"/>
<dbReference type="GO" id="GO:0008909">
    <property type="term" value="F:isochorismate synthase activity"/>
    <property type="evidence" value="ECO:0007669"/>
    <property type="project" value="UniProtKB-EC"/>
</dbReference>
<comment type="caution">
    <text evidence="2">The sequence shown here is derived from an EMBL/GenBank/DDBJ whole genome shotgun (WGS) entry which is preliminary data.</text>
</comment>
<dbReference type="PANTHER" id="PTHR42839:SF2">
    <property type="entry name" value="ISOCHORISMATE SYNTHASE ENTC"/>
    <property type="match status" value="1"/>
</dbReference>